<keyword evidence="3" id="KW-1185">Reference proteome</keyword>
<protein>
    <submittedName>
        <fullName evidence="2">Uncharacterized protein</fullName>
    </submittedName>
</protein>
<proteinExistence type="predicted"/>
<name>A0ABR0Q997_GOSAR</name>
<evidence type="ECO:0000256" key="1">
    <source>
        <dbReference type="SAM" id="MobiDB-lite"/>
    </source>
</evidence>
<organism evidence="2 3">
    <name type="scientific">Gossypium arboreum</name>
    <name type="common">Tree cotton</name>
    <name type="synonym">Gossypium nanking</name>
    <dbReference type="NCBI Taxonomy" id="29729"/>
    <lineage>
        <taxon>Eukaryota</taxon>
        <taxon>Viridiplantae</taxon>
        <taxon>Streptophyta</taxon>
        <taxon>Embryophyta</taxon>
        <taxon>Tracheophyta</taxon>
        <taxon>Spermatophyta</taxon>
        <taxon>Magnoliopsida</taxon>
        <taxon>eudicotyledons</taxon>
        <taxon>Gunneridae</taxon>
        <taxon>Pentapetalae</taxon>
        <taxon>rosids</taxon>
        <taxon>malvids</taxon>
        <taxon>Malvales</taxon>
        <taxon>Malvaceae</taxon>
        <taxon>Malvoideae</taxon>
        <taxon>Gossypium</taxon>
    </lineage>
</organism>
<gene>
    <name evidence="2" type="ORF">PVK06_011554</name>
</gene>
<feature type="region of interest" description="Disordered" evidence="1">
    <location>
        <begin position="56"/>
        <end position="124"/>
    </location>
</feature>
<accession>A0ABR0Q997</accession>
<feature type="compositionally biased region" description="Polar residues" evidence="1">
    <location>
        <begin position="63"/>
        <end position="78"/>
    </location>
</feature>
<dbReference type="EMBL" id="JARKNE010000004">
    <property type="protein sequence ID" value="KAK5835842.1"/>
    <property type="molecule type" value="Genomic_DNA"/>
</dbReference>
<sequence length="166" mass="18643">MQYGGIGRYRLVRNVVLGGGGVPNLAQQALLREFQLMLRSELESFNECLECVKERNQRERTPQGYSNPNAISKYGQGTSKEDSLSRVKEQMVPAKTNKPSGESSKNKIEAVPNQSRTSSALSSKGGDTLLVNVSINKLWCFKKMVKLNPRRIRRKSPKYPPTKKKT</sequence>
<dbReference type="Proteomes" id="UP001358586">
    <property type="component" value="Chromosome 4"/>
</dbReference>
<feature type="compositionally biased region" description="Basic and acidic residues" evidence="1">
    <location>
        <begin position="79"/>
        <end position="89"/>
    </location>
</feature>
<evidence type="ECO:0000313" key="3">
    <source>
        <dbReference type="Proteomes" id="UP001358586"/>
    </source>
</evidence>
<evidence type="ECO:0000313" key="2">
    <source>
        <dbReference type="EMBL" id="KAK5835842.1"/>
    </source>
</evidence>
<comment type="caution">
    <text evidence="2">The sequence shown here is derived from an EMBL/GenBank/DDBJ whole genome shotgun (WGS) entry which is preliminary data.</text>
</comment>
<feature type="compositionally biased region" description="Polar residues" evidence="1">
    <location>
        <begin position="112"/>
        <end position="122"/>
    </location>
</feature>
<reference evidence="2 3" key="1">
    <citation type="submission" date="2023-03" db="EMBL/GenBank/DDBJ databases">
        <title>WGS of Gossypium arboreum.</title>
        <authorList>
            <person name="Yu D."/>
        </authorList>
    </citation>
    <scope>NUCLEOTIDE SEQUENCE [LARGE SCALE GENOMIC DNA]</scope>
    <source>
        <tissue evidence="2">Leaf</tissue>
    </source>
</reference>